<name>A0A143PYB4_LUTPR</name>
<dbReference type="Proteomes" id="UP000076079">
    <property type="component" value="Chromosome"/>
</dbReference>
<proteinExistence type="predicted"/>
<dbReference type="Pfam" id="PF01467">
    <property type="entry name" value="CTP_transf_like"/>
    <property type="match status" value="1"/>
</dbReference>
<evidence type="ECO:0000256" key="1">
    <source>
        <dbReference type="ARBA" id="ARBA00022679"/>
    </source>
</evidence>
<sequence length="163" mass="17503">MSRLPEREGGGVVSREVCLARVRAWQAAGRTVVFTNGVFDLLHAGHVRYLAAAKAEGDHLVVAINTDDTVRAAKGPDRPVHPAAERAELVAALRVVDLAVTFDEPTPADIIAALQPDVLVKGADWPLDQVVGREIVWARGGRVVRVPTEQGHSTTGLIGKIRR</sequence>
<keyword evidence="2" id="KW-0548">Nucleotidyltransferase</keyword>
<dbReference type="PANTHER" id="PTHR43793:SF2">
    <property type="entry name" value="BIFUNCTIONAL PROTEIN HLDE"/>
    <property type="match status" value="1"/>
</dbReference>
<dbReference type="AlphaFoldDB" id="A0A143PYB4"/>
<dbReference type="OrthoDB" id="9802794at2"/>
<evidence type="ECO:0000259" key="3">
    <source>
        <dbReference type="Pfam" id="PF01467"/>
    </source>
</evidence>
<dbReference type="NCBIfam" id="TIGR00125">
    <property type="entry name" value="cyt_tran_rel"/>
    <property type="match status" value="1"/>
</dbReference>
<organism evidence="4 5">
    <name type="scientific">Luteitalea pratensis</name>
    <dbReference type="NCBI Taxonomy" id="1855912"/>
    <lineage>
        <taxon>Bacteria</taxon>
        <taxon>Pseudomonadati</taxon>
        <taxon>Acidobacteriota</taxon>
        <taxon>Vicinamibacteria</taxon>
        <taxon>Vicinamibacterales</taxon>
        <taxon>Vicinamibacteraceae</taxon>
        <taxon>Luteitalea</taxon>
    </lineage>
</organism>
<keyword evidence="5" id="KW-1185">Reference proteome</keyword>
<accession>A0A143PYB4</accession>
<reference evidence="5" key="2">
    <citation type="submission" date="2016-04" db="EMBL/GenBank/DDBJ databases">
        <title>First Complete Genome Sequence of a Subdivision 6 Acidobacterium.</title>
        <authorList>
            <person name="Huang S."/>
            <person name="Vieira S."/>
            <person name="Bunk B."/>
            <person name="Riedel T."/>
            <person name="Sproeer C."/>
            <person name="Overmann J."/>
        </authorList>
    </citation>
    <scope>NUCLEOTIDE SEQUENCE [LARGE SCALE GENOMIC DNA]</scope>
    <source>
        <strain evidence="5">DSM 100886 HEG_-6_39</strain>
    </source>
</reference>
<dbReference type="SUPFAM" id="SSF52374">
    <property type="entry name" value="Nucleotidylyl transferase"/>
    <property type="match status" value="1"/>
</dbReference>
<dbReference type="PATRIC" id="fig|1813736.3.peg.6623"/>
<dbReference type="GO" id="GO:0016779">
    <property type="term" value="F:nucleotidyltransferase activity"/>
    <property type="evidence" value="ECO:0007669"/>
    <property type="project" value="UniProtKB-KW"/>
</dbReference>
<dbReference type="PANTHER" id="PTHR43793">
    <property type="entry name" value="FAD SYNTHASE"/>
    <property type="match status" value="1"/>
</dbReference>
<protein>
    <submittedName>
        <fullName evidence="4">Bifunctional protein HldE</fullName>
    </submittedName>
</protein>
<feature type="domain" description="Cytidyltransferase-like" evidence="3">
    <location>
        <begin position="34"/>
        <end position="128"/>
    </location>
</feature>
<evidence type="ECO:0000313" key="4">
    <source>
        <dbReference type="EMBL" id="AMY13020.1"/>
    </source>
</evidence>
<dbReference type="RefSeq" id="WP_110174424.1">
    <property type="nucleotide sequence ID" value="NZ_CP015136.1"/>
</dbReference>
<evidence type="ECO:0000256" key="2">
    <source>
        <dbReference type="ARBA" id="ARBA00022695"/>
    </source>
</evidence>
<dbReference type="InterPro" id="IPR050385">
    <property type="entry name" value="Archaeal_FAD_synthase"/>
</dbReference>
<reference evidence="4 5" key="1">
    <citation type="journal article" date="2016" name="Genome Announc.">
        <title>First Complete Genome Sequence of a Subdivision 6 Acidobacterium Strain.</title>
        <authorList>
            <person name="Huang S."/>
            <person name="Vieira S."/>
            <person name="Bunk B."/>
            <person name="Riedel T."/>
            <person name="Sproer C."/>
            <person name="Overmann J."/>
        </authorList>
    </citation>
    <scope>NUCLEOTIDE SEQUENCE [LARGE SCALE GENOMIC DNA]</scope>
    <source>
        <strain evidence="5">DSM 100886 HEG_-6_39</strain>
    </source>
</reference>
<dbReference type="KEGG" id="abac:LuPra_06306"/>
<keyword evidence="1" id="KW-0808">Transferase</keyword>
<gene>
    <name evidence="4" type="primary">hldE_4</name>
    <name evidence="4" type="ORF">LuPra_06306</name>
</gene>
<dbReference type="InterPro" id="IPR004821">
    <property type="entry name" value="Cyt_trans-like"/>
</dbReference>
<dbReference type="STRING" id="1855912.LuPra_06306"/>
<dbReference type="EMBL" id="CP015136">
    <property type="protein sequence ID" value="AMY13020.1"/>
    <property type="molecule type" value="Genomic_DNA"/>
</dbReference>
<evidence type="ECO:0000313" key="5">
    <source>
        <dbReference type="Proteomes" id="UP000076079"/>
    </source>
</evidence>
<dbReference type="Gene3D" id="3.40.50.620">
    <property type="entry name" value="HUPs"/>
    <property type="match status" value="1"/>
</dbReference>
<dbReference type="InterPro" id="IPR014729">
    <property type="entry name" value="Rossmann-like_a/b/a_fold"/>
</dbReference>